<dbReference type="EMBL" id="JAAIKC010000009">
    <property type="protein sequence ID" value="NEW08350.1"/>
    <property type="molecule type" value="Genomic_DNA"/>
</dbReference>
<dbReference type="PANTHER" id="PTHR12598">
    <property type="entry name" value="COPPER HOMEOSTASIS PROTEIN CUTC"/>
    <property type="match status" value="1"/>
</dbReference>
<comment type="similarity">
    <text evidence="1 2">Belongs to the CutC family.</text>
</comment>
<dbReference type="GO" id="GO:0005737">
    <property type="term" value="C:cytoplasm"/>
    <property type="evidence" value="ECO:0007669"/>
    <property type="project" value="UniProtKB-SubCell"/>
</dbReference>
<dbReference type="Gene3D" id="3.20.20.380">
    <property type="entry name" value="Copper homeostasis (CutC) domain"/>
    <property type="match status" value="1"/>
</dbReference>
<accession>A0A6G4A1Z2</accession>
<gene>
    <name evidence="2" type="primary">cutC</name>
    <name evidence="3" type="ORF">GK047_20335</name>
</gene>
<sequence length="233" mass="25717">MLLEVIATTVRDAVLAEQSGADRIELITGVLEGGLTPSYGLIEEVVHRTSVPVQVMIRPHSQSFCYNESDLITMIKDIQTVKHIGAHGIVLGTLTADRRIDHEILRQLLDEAEGLSVTFHRAFDEVSAQEMALEELRSYRQIDRILTSGGKSSVLDAQVEIRKLVQQANQSHLQILAGSGLSVDTIPAFLRATGVKEIHFGRGVRVDNNPINDIDPNKIKTIKRLLKDHDSTG</sequence>
<name>A0A6G4A1Z2_9BACL</name>
<comment type="caution">
    <text evidence="2">Once thought to be involved in copper homeostasis, experiments in E.coli have shown this is not the case.</text>
</comment>
<evidence type="ECO:0000256" key="2">
    <source>
        <dbReference type="HAMAP-Rule" id="MF_00795"/>
    </source>
</evidence>
<evidence type="ECO:0000313" key="3">
    <source>
        <dbReference type="EMBL" id="NEW08350.1"/>
    </source>
</evidence>
<dbReference type="PANTHER" id="PTHR12598:SF0">
    <property type="entry name" value="COPPER HOMEOSTASIS PROTEIN CUTC HOMOLOG"/>
    <property type="match status" value="1"/>
</dbReference>
<comment type="caution">
    <text evidence="3">The sequence shown here is derived from an EMBL/GenBank/DDBJ whole genome shotgun (WGS) entry which is preliminary data.</text>
</comment>
<protein>
    <recommendedName>
        <fullName evidence="2">PF03932 family protein CutC</fullName>
    </recommendedName>
</protein>
<dbReference type="RefSeq" id="WP_163951013.1">
    <property type="nucleotide sequence ID" value="NZ_JAAIKC010000009.1"/>
</dbReference>
<dbReference type="InterPro" id="IPR005627">
    <property type="entry name" value="CutC-like"/>
</dbReference>
<evidence type="ECO:0000256" key="1">
    <source>
        <dbReference type="ARBA" id="ARBA00007768"/>
    </source>
</evidence>
<comment type="subcellular location">
    <subcellularLocation>
        <location evidence="2">Cytoplasm</location>
    </subcellularLocation>
</comment>
<dbReference type="SUPFAM" id="SSF110395">
    <property type="entry name" value="CutC-like"/>
    <property type="match status" value="1"/>
</dbReference>
<proteinExistence type="inferred from homology"/>
<keyword evidence="2" id="KW-0963">Cytoplasm</keyword>
<reference evidence="3" key="1">
    <citation type="submission" date="2020-02" db="EMBL/GenBank/DDBJ databases">
        <authorList>
            <person name="Shen X.-R."/>
            <person name="Zhang Y.-X."/>
        </authorList>
    </citation>
    <scope>NUCLEOTIDE SEQUENCE</scope>
    <source>
        <strain evidence="3">SYP-B3998</strain>
    </source>
</reference>
<organism evidence="3">
    <name type="scientific">Paenibacillus sp. SYP-B3998</name>
    <dbReference type="NCBI Taxonomy" id="2678564"/>
    <lineage>
        <taxon>Bacteria</taxon>
        <taxon>Bacillati</taxon>
        <taxon>Bacillota</taxon>
        <taxon>Bacilli</taxon>
        <taxon>Bacillales</taxon>
        <taxon>Paenibacillaceae</taxon>
        <taxon>Paenibacillus</taxon>
    </lineage>
</organism>
<dbReference type="GO" id="GO:0005507">
    <property type="term" value="F:copper ion binding"/>
    <property type="evidence" value="ECO:0007669"/>
    <property type="project" value="TreeGrafter"/>
</dbReference>
<dbReference type="InterPro" id="IPR036822">
    <property type="entry name" value="CutC-like_dom_sf"/>
</dbReference>
<dbReference type="AlphaFoldDB" id="A0A6G4A1Z2"/>
<dbReference type="HAMAP" id="MF_00795">
    <property type="entry name" value="CutC"/>
    <property type="match status" value="1"/>
</dbReference>
<dbReference type="Pfam" id="PF03932">
    <property type="entry name" value="CutC"/>
    <property type="match status" value="1"/>
</dbReference>